<evidence type="ECO:0000313" key="3">
    <source>
        <dbReference type="Proteomes" id="UP000829354"/>
    </source>
</evidence>
<evidence type="ECO:0000256" key="1">
    <source>
        <dbReference type="SAM" id="MobiDB-lite"/>
    </source>
</evidence>
<sequence>MAPCVLGTSIYFNLDFFESFLVECTCTRINLAIFKLSNQDSISEWFAKRCLQKSEMDVEGPRAYERLPVEPADDYEDSSVFPEASKAPMCNSQMGSNDRSHEAEDQHAQAAKPQVPMKQEGPSNEVPQAASNIPPIPATRSIKPEPADDYEDVPSADSSEPGPSKPYRRPSQFDIPPSSSYGYSSTLDSSGLQVHPFAPLPTPLQHHQDFFNDASGVFYQHPSWHQPSSSQDSAPDLSHQTAPTSPRRYEKHYQSQPASSTSNGHDSAKDTSHQNVWNQVPDVQQAASDVQPQTKAKIFHEL</sequence>
<feature type="compositionally biased region" description="Polar residues" evidence="1">
    <location>
        <begin position="121"/>
        <end position="131"/>
    </location>
</feature>
<feature type="compositionally biased region" description="Polar residues" evidence="1">
    <location>
        <begin position="254"/>
        <end position="265"/>
    </location>
</feature>
<dbReference type="Proteomes" id="UP000829354">
    <property type="component" value="Chromosome X"/>
</dbReference>
<proteinExistence type="predicted"/>
<dbReference type="AlphaFoldDB" id="A0AAE9FG45"/>
<feature type="compositionally biased region" description="Basic and acidic residues" evidence="1">
    <location>
        <begin position="98"/>
        <end position="107"/>
    </location>
</feature>
<evidence type="ECO:0000313" key="2">
    <source>
        <dbReference type="EMBL" id="UMM40720.1"/>
    </source>
</evidence>
<feature type="compositionally biased region" description="Low complexity" evidence="1">
    <location>
        <begin position="220"/>
        <end position="233"/>
    </location>
</feature>
<keyword evidence="3" id="KW-1185">Reference proteome</keyword>
<feature type="region of interest" description="Disordered" evidence="1">
    <location>
        <begin position="68"/>
        <end position="302"/>
    </location>
</feature>
<feature type="compositionally biased region" description="Low complexity" evidence="1">
    <location>
        <begin position="178"/>
        <end position="192"/>
    </location>
</feature>
<organism evidence="2 3">
    <name type="scientific">Caenorhabditis briggsae</name>
    <dbReference type="NCBI Taxonomy" id="6238"/>
    <lineage>
        <taxon>Eukaryota</taxon>
        <taxon>Metazoa</taxon>
        <taxon>Ecdysozoa</taxon>
        <taxon>Nematoda</taxon>
        <taxon>Chromadorea</taxon>
        <taxon>Rhabditida</taxon>
        <taxon>Rhabditina</taxon>
        <taxon>Rhabditomorpha</taxon>
        <taxon>Rhabditoidea</taxon>
        <taxon>Rhabditidae</taxon>
        <taxon>Peloderinae</taxon>
        <taxon>Caenorhabditis</taxon>
    </lineage>
</organism>
<gene>
    <name evidence="2" type="ORF">L5515_017238</name>
</gene>
<feature type="compositionally biased region" description="Polar residues" evidence="1">
    <location>
        <begin position="273"/>
        <end position="294"/>
    </location>
</feature>
<reference evidence="2 3" key="1">
    <citation type="submission" date="2022-04" db="EMBL/GenBank/DDBJ databases">
        <title>Chromosome-level reference genomes for two strains of Caenorhabditis briggsae: an improved platform for comparative genomics.</title>
        <authorList>
            <person name="Stevens L."/>
            <person name="Andersen E."/>
        </authorList>
    </citation>
    <scope>NUCLEOTIDE SEQUENCE [LARGE SCALE GENOMIC DNA]</scope>
    <source>
        <strain evidence="2">VX34</strain>
        <tissue evidence="2">Whole-organism</tissue>
    </source>
</reference>
<name>A0AAE9FG45_CAEBR</name>
<dbReference type="EMBL" id="CP092625">
    <property type="protein sequence ID" value="UMM40720.1"/>
    <property type="molecule type" value="Genomic_DNA"/>
</dbReference>
<protein>
    <submittedName>
        <fullName evidence="2">Uncharacterized protein</fullName>
    </submittedName>
</protein>
<accession>A0AAE9FG45</accession>